<dbReference type="InterPro" id="IPR052162">
    <property type="entry name" value="Sensor_kinase/Photoreceptor"/>
</dbReference>
<dbReference type="Pfam" id="PF08447">
    <property type="entry name" value="PAS_3"/>
    <property type="match status" value="1"/>
</dbReference>
<accession>A0ABU2YAM9</accession>
<dbReference type="PANTHER" id="PTHR43304">
    <property type="entry name" value="PHYTOCHROME-LIKE PROTEIN CPH1"/>
    <property type="match status" value="1"/>
</dbReference>
<dbReference type="SMART" id="SM00086">
    <property type="entry name" value="PAC"/>
    <property type="match status" value="1"/>
</dbReference>
<dbReference type="InterPro" id="IPR000014">
    <property type="entry name" value="PAS"/>
</dbReference>
<protein>
    <recommendedName>
        <fullName evidence="2">histidine kinase</fullName>
        <ecNumber evidence="2">2.7.13.3</ecNumber>
    </recommendedName>
</protein>
<dbReference type="RefSeq" id="WP_311331863.1">
    <property type="nucleotide sequence ID" value="NZ_JAVRHZ010000001.1"/>
</dbReference>
<comment type="caution">
    <text evidence="8">The sequence shown here is derived from an EMBL/GenBank/DDBJ whole genome shotgun (WGS) entry which is preliminary data.</text>
</comment>
<dbReference type="EMBL" id="JAVRHZ010000001">
    <property type="protein sequence ID" value="MDT0554906.1"/>
    <property type="molecule type" value="Genomic_DNA"/>
</dbReference>
<dbReference type="InterPro" id="IPR004358">
    <property type="entry name" value="Sig_transdc_His_kin-like_C"/>
</dbReference>
<dbReference type="InterPro" id="IPR003594">
    <property type="entry name" value="HATPase_dom"/>
</dbReference>
<dbReference type="PROSITE" id="PS50109">
    <property type="entry name" value="HIS_KIN"/>
    <property type="match status" value="1"/>
</dbReference>
<gene>
    <name evidence="8" type="ORF">RM538_02755</name>
</gene>
<evidence type="ECO:0000256" key="2">
    <source>
        <dbReference type="ARBA" id="ARBA00012438"/>
    </source>
</evidence>
<dbReference type="PANTHER" id="PTHR43304:SF1">
    <property type="entry name" value="PAC DOMAIN-CONTAINING PROTEIN"/>
    <property type="match status" value="1"/>
</dbReference>
<evidence type="ECO:0000259" key="6">
    <source>
        <dbReference type="PROSITE" id="PS50109"/>
    </source>
</evidence>
<dbReference type="PROSITE" id="PS50113">
    <property type="entry name" value="PAC"/>
    <property type="match status" value="1"/>
</dbReference>
<dbReference type="InterPro" id="IPR001610">
    <property type="entry name" value="PAC"/>
</dbReference>
<dbReference type="SUPFAM" id="SSF55874">
    <property type="entry name" value="ATPase domain of HSP90 chaperone/DNA topoisomerase II/histidine kinase"/>
    <property type="match status" value="1"/>
</dbReference>
<dbReference type="CDD" id="cd00130">
    <property type="entry name" value="PAS"/>
    <property type="match status" value="1"/>
</dbReference>
<dbReference type="Proteomes" id="UP001254488">
    <property type="component" value="Unassembled WGS sequence"/>
</dbReference>
<dbReference type="Gene3D" id="3.30.565.10">
    <property type="entry name" value="Histidine kinase-like ATPase, C-terminal domain"/>
    <property type="match status" value="1"/>
</dbReference>
<dbReference type="InterPro" id="IPR000700">
    <property type="entry name" value="PAS-assoc_C"/>
</dbReference>
<dbReference type="Gene3D" id="3.30.450.20">
    <property type="entry name" value="PAS domain"/>
    <property type="match status" value="1"/>
</dbReference>
<dbReference type="NCBIfam" id="TIGR00229">
    <property type="entry name" value="sensory_box"/>
    <property type="match status" value="1"/>
</dbReference>
<comment type="catalytic activity">
    <reaction evidence="1">
        <text>ATP + protein L-histidine = ADP + protein N-phospho-L-histidine.</text>
        <dbReference type="EC" id="2.7.13.3"/>
    </reaction>
</comment>
<sequence>MGRHYLQEELYDLIKKDESIFEFLQNSALDGLWYWDLEKPENEWMNDRLWEVLGYNPVEMPHKAAAWQEIINQEDLALAIDNFNKHCEDPNHKYDQNVRYQHKDGHTVWVRCRGIAIRNKDGVPIRMLGAHTDITELKSIEEEMRSSLMVSEDQNNRLKNFAHIVSHNLRSHSSNFGMLLDLYIFENPEKGGNELISSLKRASENLKQTIEHLNQVVLINTTVEENLTVVNLSKAIQSALTNISSMLKTTGTKLINETDQGLEIIGIDAYIDSILLNFLTNAIKYRNKKVDSYVKISTKKKKKFVELSIEDNGMGIDLKKNRRKLFGMYKTFHGNKDAQGIGLFISKNQIEAIGGKVDVKSTPEEGTLFKIYFKLA</sequence>
<proteinExistence type="predicted"/>
<dbReference type="GO" id="GO:0016301">
    <property type="term" value="F:kinase activity"/>
    <property type="evidence" value="ECO:0007669"/>
    <property type="project" value="UniProtKB-KW"/>
</dbReference>
<dbReference type="Pfam" id="PF02518">
    <property type="entry name" value="HATPase_c"/>
    <property type="match status" value="1"/>
</dbReference>
<evidence type="ECO:0000259" key="7">
    <source>
        <dbReference type="PROSITE" id="PS50113"/>
    </source>
</evidence>
<keyword evidence="9" id="KW-1185">Reference proteome</keyword>
<keyword evidence="4" id="KW-0808">Transferase</keyword>
<dbReference type="InterPro" id="IPR035965">
    <property type="entry name" value="PAS-like_dom_sf"/>
</dbReference>
<feature type="domain" description="PAC" evidence="7">
    <location>
        <begin position="94"/>
        <end position="146"/>
    </location>
</feature>
<evidence type="ECO:0000313" key="9">
    <source>
        <dbReference type="Proteomes" id="UP001254488"/>
    </source>
</evidence>
<dbReference type="InterPro" id="IPR036890">
    <property type="entry name" value="HATPase_C_sf"/>
</dbReference>
<dbReference type="EC" id="2.7.13.3" evidence="2"/>
<dbReference type="PRINTS" id="PR00344">
    <property type="entry name" value="BCTRLSENSOR"/>
</dbReference>
<dbReference type="InterPro" id="IPR013655">
    <property type="entry name" value="PAS_fold_3"/>
</dbReference>
<reference evidence="8 9" key="1">
    <citation type="submission" date="2023-09" db="EMBL/GenBank/DDBJ databases">
        <authorList>
            <person name="Rey-Velasco X."/>
        </authorList>
    </citation>
    <scope>NUCLEOTIDE SEQUENCE [LARGE SCALE GENOMIC DNA]</scope>
    <source>
        <strain evidence="8 9">W242</strain>
    </source>
</reference>
<dbReference type="SMART" id="SM00387">
    <property type="entry name" value="HATPase_c"/>
    <property type="match status" value="1"/>
</dbReference>
<name>A0ABU2YAM9_9FLAO</name>
<keyword evidence="3" id="KW-0597">Phosphoprotein</keyword>
<keyword evidence="5 8" id="KW-0418">Kinase</keyword>
<organism evidence="8 9">
    <name type="scientific">Patiriisocius hiemis</name>
    <dbReference type="NCBI Taxonomy" id="3075604"/>
    <lineage>
        <taxon>Bacteria</taxon>
        <taxon>Pseudomonadati</taxon>
        <taxon>Bacteroidota</taxon>
        <taxon>Flavobacteriia</taxon>
        <taxon>Flavobacteriales</taxon>
        <taxon>Flavobacteriaceae</taxon>
        <taxon>Patiriisocius</taxon>
    </lineage>
</organism>
<evidence type="ECO:0000313" key="8">
    <source>
        <dbReference type="EMBL" id="MDT0554906.1"/>
    </source>
</evidence>
<dbReference type="SUPFAM" id="SSF55785">
    <property type="entry name" value="PYP-like sensor domain (PAS domain)"/>
    <property type="match status" value="1"/>
</dbReference>
<dbReference type="InterPro" id="IPR005467">
    <property type="entry name" value="His_kinase_dom"/>
</dbReference>
<evidence type="ECO:0000256" key="5">
    <source>
        <dbReference type="ARBA" id="ARBA00022777"/>
    </source>
</evidence>
<evidence type="ECO:0000256" key="1">
    <source>
        <dbReference type="ARBA" id="ARBA00000085"/>
    </source>
</evidence>
<evidence type="ECO:0000256" key="4">
    <source>
        <dbReference type="ARBA" id="ARBA00022679"/>
    </source>
</evidence>
<feature type="domain" description="Histidine kinase" evidence="6">
    <location>
        <begin position="164"/>
        <end position="376"/>
    </location>
</feature>
<evidence type="ECO:0000256" key="3">
    <source>
        <dbReference type="ARBA" id="ARBA00022553"/>
    </source>
</evidence>